<dbReference type="AlphaFoldDB" id="A0A1F5KJT6"/>
<evidence type="ECO:0000313" key="1">
    <source>
        <dbReference type="EMBL" id="OGE41197.1"/>
    </source>
</evidence>
<sequence>MTETRRPPLPISNPAFRYIQRGGREPQVTAQNQVVILDGLDRVMEIKSFQPERNMLQAAVPLLLRALDRTPVDEKMIATLTGLLTDRAVRCQIIGELLDGVRGKNRSEHSEELITLLRKRFE</sequence>
<reference evidence="1 2" key="1">
    <citation type="journal article" date="2016" name="Nat. Commun.">
        <title>Thousands of microbial genomes shed light on interconnected biogeochemical processes in an aquifer system.</title>
        <authorList>
            <person name="Anantharaman K."/>
            <person name="Brown C.T."/>
            <person name="Hug L.A."/>
            <person name="Sharon I."/>
            <person name="Castelle C.J."/>
            <person name="Probst A.J."/>
            <person name="Thomas B.C."/>
            <person name="Singh A."/>
            <person name="Wilkins M.J."/>
            <person name="Karaoz U."/>
            <person name="Brodie E.L."/>
            <person name="Williams K.H."/>
            <person name="Hubbard S.S."/>
            <person name="Banfield J.F."/>
        </authorList>
    </citation>
    <scope>NUCLEOTIDE SEQUENCE [LARGE SCALE GENOMIC DNA]</scope>
</reference>
<comment type="caution">
    <text evidence="1">The sequence shown here is derived from an EMBL/GenBank/DDBJ whole genome shotgun (WGS) entry which is preliminary data.</text>
</comment>
<proteinExistence type="predicted"/>
<dbReference type="Proteomes" id="UP000177328">
    <property type="component" value="Unassembled WGS sequence"/>
</dbReference>
<name>A0A1F5KJT6_9BACT</name>
<evidence type="ECO:0000313" key="2">
    <source>
        <dbReference type="Proteomes" id="UP000177328"/>
    </source>
</evidence>
<organism evidence="1 2">
    <name type="scientific">Candidatus Daviesbacteria bacterium RIFCSPHIGHO2_02_FULL_43_12</name>
    <dbReference type="NCBI Taxonomy" id="1797776"/>
    <lineage>
        <taxon>Bacteria</taxon>
        <taxon>Candidatus Daviesiibacteriota</taxon>
    </lineage>
</organism>
<accession>A0A1F5KJT6</accession>
<protein>
    <submittedName>
        <fullName evidence="1">Uncharacterized protein</fullName>
    </submittedName>
</protein>
<dbReference type="EMBL" id="MFDD01000002">
    <property type="protein sequence ID" value="OGE41197.1"/>
    <property type="molecule type" value="Genomic_DNA"/>
</dbReference>
<gene>
    <name evidence="1" type="ORF">A3D25_01550</name>
</gene>